<dbReference type="Gene3D" id="1.25.40.20">
    <property type="entry name" value="Ankyrin repeat-containing domain"/>
    <property type="match status" value="1"/>
</dbReference>
<gene>
    <name evidence="1" type="ORF">SEMRO_1485_G276540.1</name>
</gene>
<accession>A0A9N8HT94</accession>
<reference evidence="1" key="1">
    <citation type="submission" date="2020-06" db="EMBL/GenBank/DDBJ databases">
        <authorList>
            <consortium name="Plant Systems Biology data submission"/>
        </authorList>
    </citation>
    <scope>NUCLEOTIDE SEQUENCE</scope>
    <source>
        <strain evidence="1">D6</strain>
    </source>
</reference>
<sequence>MEDGELDVEAIAAVMGHFGNMFSNARTSPPCPVREALRSGDRDNVLKLIKEGTDPFAYPTSFFGLGEESTVFHEASSRGDVEMMLAMAAEPETEWKGRFLLSVQQVVDSPSKGRSCIPTATGSSGNFFMFGQGLSFEGLEILMTYGYCLKRRDFEGICGLWARDPPKYLRMLKLCLATTKREKLNLNSCLGLAIGGAHGCFINGRQPSSLELAEILLKAGADPDGYCFQGNTPYDFTPALFQALVNGDSDMATLLISYGADVSKDAQMSEWTDDDELDVEHVSIQAKAEEVGMADILCNTEAPRTADPEAFFKELRHEMSGPLKLAVAEHSAILVATMMRCTGCSAPVGFFSKLIVEYCPLGFDLWKVEIE</sequence>
<keyword evidence="2" id="KW-1185">Reference proteome</keyword>
<dbReference type="EMBL" id="CAICTM010001483">
    <property type="protein sequence ID" value="CAB9524020.1"/>
    <property type="molecule type" value="Genomic_DNA"/>
</dbReference>
<organism evidence="1 2">
    <name type="scientific">Seminavis robusta</name>
    <dbReference type="NCBI Taxonomy" id="568900"/>
    <lineage>
        <taxon>Eukaryota</taxon>
        <taxon>Sar</taxon>
        <taxon>Stramenopiles</taxon>
        <taxon>Ochrophyta</taxon>
        <taxon>Bacillariophyta</taxon>
        <taxon>Bacillariophyceae</taxon>
        <taxon>Bacillariophycidae</taxon>
        <taxon>Naviculales</taxon>
        <taxon>Naviculaceae</taxon>
        <taxon>Seminavis</taxon>
    </lineage>
</organism>
<dbReference type="SUPFAM" id="SSF48403">
    <property type="entry name" value="Ankyrin repeat"/>
    <property type="match status" value="1"/>
</dbReference>
<evidence type="ECO:0000313" key="1">
    <source>
        <dbReference type="EMBL" id="CAB9524020.1"/>
    </source>
</evidence>
<dbReference type="InterPro" id="IPR036770">
    <property type="entry name" value="Ankyrin_rpt-contain_sf"/>
</dbReference>
<dbReference type="AlphaFoldDB" id="A0A9N8HT94"/>
<name>A0A9N8HT94_9STRA</name>
<evidence type="ECO:0000313" key="2">
    <source>
        <dbReference type="Proteomes" id="UP001153069"/>
    </source>
</evidence>
<protein>
    <submittedName>
        <fullName evidence="1">Uncharacterized protein</fullName>
    </submittedName>
</protein>
<comment type="caution">
    <text evidence="1">The sequence shown here is derived from an EMBL/GenBank/DDBJ whole genome shotgun (WGS) entry which is preliminary data.</text>
</comment>
<dbReference type="Proteomes" id="UP001153069">
    <property type="component" value="Unassembled WGS sequence"/>
</dbReference>
<proteinExistence type="predicted"/>
<dbReference type="OrthoDB" id="51568at2759"/>